<keyword evidence="4" id="KW-1185">Reference proteome</keyword>
<keyword evidence="2" id="KW-0732">Signal</keyword>
<reference evidence="3" key="1">
    <citation type="journal article" date="2020" name="bioRxiv">
        <title>Comparative genomics of Chlamydomonas.</title>
        <authorList>
            <person name="Craig R.J."/>
            <person name="Hasan A.R."/>
            <person name="Ness R.W."/>
            <person name="Keightley P.D."/>
        </authorList>
    </citation>
    <scope>NUCLEOTIDE SEQUENCE</scope>
    <source>
        <strain evidence="3">CCAP 11/70</strain>
    </source>
</reference>
<dbReference type="Proteomes" id="UP000612055">
    <property type="component" value="Unassembled WGS sequence"/>
</dbReference>
<feature type="signal peptide" evidence="2">
    <location>
        <begin position="1"/>
        <end position="27"/>
    </location>
</feature>
<feature type="region of interest" description="Disordered" evidence="1">
    <location>
        <begin position="129"/>
        <end position="188"/>
    </location>
</feature>
<gene>
    <name evidence="3" type="ORF">HYH03_009797</name>
</gene>
<evidence type="ECO:0000313" key="4">
    <source>
        <dbReference type="Proteomes" id="UP000612055"/>
    </source>
</evidence>
<comment type="caution">
    <text evidence="3">The sequence shown here is derived from an EMBL/GenBank/DDBJ whole genome shotgun (WGS) entry which is preliminary data.</text>
</comment>
<evidence type="ECO:0000313" key="3">
    <source>
        <dbReference type="EMBL" id="KAG2491841.1"/>
    </source>
</evidence>
<organism evidence="3 4">
    <name type="scientific">Edaphochlamys debaryana</name>
    <dbReference type="NCBI Taxonomy" id="47281"/>
    <lineage>
        <taxon>Eukaryota</taxon>
        <taxon>Viridiplantae</taxon>
        <taxon>Chlorophyta</taxon>
        <taxon>core chlorophytes</taxon>
        <taxon>Chlorophyceae</taxon>
        <taxon>CS clade</taxon>
        <taxon>Chlamydomonadales</taxon>
        <taxon>Chlamydomonadales incertae sedis</taxon>
        <taxon>Edaphochlamys</taxon>
    </lineage>
</organism>
<protein>
    <submittedName>
        <fullName evidence="3">Uncharacterized protein</fullName>
    </submittedName>
</protein>
<sequence length="188" mass="18616">MRPHGAASRQMLPLLALLGAGAALAVAADSGSGAPTLGGDGPTLRRLLAFGPAPDGADTLLAAAAQPLTHHTVSRTKTHAPPGHHGRSIPHTAAQVAAVSTPEHVADSGSTTNAAAHTTGGAASAIVGGRRGLQQQQQPAPPQHQSRARQPRRPPTVTPIQLQRAGGAVVADNGLTGPIGKSAVAGGR</sequence>
<proteinExistence type="predicted"/>
<evidence type="ECO:0000256" key="1">
    <source>
        <dbReference type="SAM" id="MobiDB-lite"/>
    </source>
</evidence>
<name>A0A835Y0I3_9CHLO</name>
<accession>A0A835Y0I3</accession>
<dbReference type="EMBL" id="JAEHOE010000049">
    <property type="protein sequence ID" value="KAG2491841.1"/>
    <property type="molecule type" value="Genomic_DNA"/>
</dbReference>
<evidence type="ECO:0000256" key="2">
    <source>
        <dbReference type="SAM" id="SignalP"/>
    </source>
</evidence>
<feature type="chain" id="PRO_5032724590" evidence="2">
    <location>
        <begin position="28"/>
        <end position="188"/>
    </location>
</feature>
<dbReference type="AlphaFoldDB" id="A0A835Y0I3"/>